<protein>
    <submittedName>
        <fullName evidence="2">Uncharacterized protein</fullName>
    </submittedName>
</protein>
<sequence>MPKRIISGKDTRQRIEQEWENITSLKNRKITITSFCKTVNITTTSLYHNYPDWAEKLRLWIDEGRTTPSKQTHMTKKRLSDSDGIQLIEKLRKELSNTQKQLTEATNQRDHYKKRAKDYEDIKTENDKLRAILQGLYGVLIRELGQKKAQEILTKFERNFTK</sequence>
<accession>A0A7X3CUB0</accession>
<feature type="coiled-coil region" evidence="1">
    <location>
        <begin position="85"/>
        <end position="122"/>
    </location>
</feature>
<dbReference type="AlphaFoldDB" id="A0A7X3CUB0"/>
<reference evidence="2 3" key="1">
    <citation type="submission" date="2019-11" db="EMBL/GenBank/DDBJ databases">
        <title>Draft genome sequences of five Paenibacillus species of dairy origin.</title>
        <authorList>
            <person name="Olajide A.M."/>
            <person name="Chen S."/>
            <person name="Lapointe G."/>
        </authorList>
    </citation>
    <scope>NUCLEOTIDE SEQUENCE [LARGE SCALE GENOMIC DNA]</scope>
    <source>
        <strain evidence="2 3">2CS3</strain>
    </source>
</reference>
<gene>
    <name evidence="2" type="ORF">GNP93_22090</name>
</gene>
<name>A0A7X3CUB0_9BACL</name>
<evidence type="ECO:0000313" key="3">
    <source>
        <dbReference type="Proteomes" id="UP000450917"/>
    </source>
</evidence>
<comment type="caution">
    <text evidence="2">The sequence shown here is derived from an EMBL/GenBank/DDBJ whole genome shotgun (WGS) entry which is preliminary data.</text>
</comment>
<proteinExistence type="predicted"/>
<dbReference type="RefSeq" id="WP_155615551.1">
    <property type="nucleotide sequence ID" value="NZ_WNZX01000024.1"/>
</dbReference>
<evidence type="ECO:0000313" key="2">
    <source>
        <dbReference type="EMBL" id="MUG73327.1"/>
    </source>
</evidence>
<organism evidence="2 3">
    <name type="scientific">Paenibacillus validus</name>
    <dbReference type="NCBI Taxonomy" id="44253"/>
    <lineage>
        <taxon>Bacteria</taxon>
        <taxon>Bacillati</taxon>
        <taxon>Bacillota</taxon>
        <taxon>Bacilli</taxon>
        <taxon>Bacillales</taxon>
        <taxon>Paenibacillaceae</taxon>
        <taxon>Paenibacillus</taxon>
    </lineage>
</organism>
<keyword evidence="3" id="KW-1185">Reference proteome</keyword>
<evidence type="ECO:0000256" key="1">
    <source>
        <dbReference type="SAM" id="Coils"/>
    </source>
</evidence>
<dbReference type="EMBL" id="WNZX01000024">
    <property type="protein sequence ID" value="MUG73327.1"/>
    <property type="molecule type" value="Genomic_DNA"/>
</dbReference>
<dbReference type="Proteomes" id="UP000450917">
    <property type="component" value="Unassembled WGS sequence"/>
</dbReference>
<keyword evidence="1" id="KW-0175">Coiled coil</keyword>